<evidence type="ECO:0000256" key="1">
    <source>
        <dbReference type="ARBA" id="ARBA00022741"/>
    </source>
</evidence>
<evidence type="ECO:0000256" key="4">
    <source>
        <dbReference type="ARBA" id="ARBA00023125"/>
    </source>
</evidence>
<dbReference type="InterPro" id="IPR058031">
    <property type="entry name" value="AAA_lid_NorR"/>
</dbReference>
<comment type="caution">
    <text evidence="10">The sequence shown here is derived from an EMBL/GenBank/DDBJ whole genome shotgun (WGS) entry which is preliminary data.</text>
</comment>
<evidence type="ECO:0000256" key="5">
    <source>
        <dbReference type="ARBA" id="ARBA00023159"/>
    </source>
</evidence>
<feature type="domain" description="Sigma-54 factor interaction" evidence="7">
    <location>
        <begin position="147"/>
        <end position="376"/>
    </location>
</feature>
<dbReference type="Gene3D" id="1.10.8.60">
    <property type="match status" value="1"/>
</dbReference>
<dbReference type="PROSITE" id="PS00676">
    <property type="entry name" value="SIGMA54_INTERACT_2"/>
    <property type="match status" value="1"/>
</dbReference>
<dbReference type="InterPro" id="IPR000014">
    <property type="entry name" value="PAS"/>
</dbReference>
<dbReference type="CDD" id="cd00130">
    <property type="entry name" value="PAS"/>
    <property type="match status" value="1"/>
</dbReference>
<dbReference type="PRINTS" id="PR01590">
    <property type="entry name" value="HTHFIS"/>
</dbReference>
<keyword evidence="5" id="KW-0010">Activator</keyword>
<dbReference type="InterPro" id="IPR009057">
    <property type="entry name" value="Homeodomain-like_sf"/>
</dbReference>
<feature type="domain" description="PAS" evidence="8">
    <location>
        <begin position="9"/>
        <end position="82"/>
    </location>
</feature>
<dbReference type="SUPFAM" id="SSF55785">
    <property type="entry name" value="PYP-like sensor domain (PAS domain)"/>
    <property type="match status" value="1"/>
</dbReference>
<reference evidence="10" key="1">
    <citation type="journal article" date="2020" name="mSystems">
        <title>Genome- and Community-Level Interaction Insights into Carbon Utilization and Element Cycling Functions of Hydrothermarchaeota in Hydrothermal Sediment.</title>
        <authorList>
            <person name="Zhou Z."/>
            <person name="Liu Y."/>
            <person name="Xu W."/>
            <person name="Pan J."/>
            <person name="Luo Z.H."/>
            <person name="Li M."/>
        </authorList>
    </citation>
    <scope>NUCLEOTIDE SEQUENCE [LARGE SCALE GENOMIC DNA]</scope>
    <source>
        <strain evidence="10">SpSt-349</strain>
    </source>
</reference>
<dbReference type="FunFam" id="1.10.8.60:FF:000014">
    <property type="entry name" value="DNA-binding transcriptional regulator NtrC"/>
    <property type="match status" value="1"/>
</dbReference>
<evidence type="ECO:0000259" key="7">
    <source>
        <dbReference type="PROSITE" id="PS50045"/>
    </source>
</evidence>
<dbReference type="PANTHER" id="PTHR32071:SF117">
    <property type="entry name" value="PTS-DEPENDENT DIHYDROXYACETONE KINASE OPERON REGULATORY PROTEIN-RELATED"/>
    <property type="match status" value="1"/>
</dbReference>
<dbReference type="PROSITE" id="PS50113">
    <property type="entry name" value="PAC"/>
    <property type="match status" value="1"/>
</dbReference>
<evidence type="ECO:0000256" key="2">
    <source>
        <dbReference type="ARBA" id="ARBA00022840"/>
    </source>
</evidence>
<keyword evidence="3" id="KW-0805">Transcription regulation</keyword>
<dbReference type="InterPro" id="IPR000700">
    <property type="entry name" value="PAS-assoc_C"/>
</dbReference>
<dbReference type="SMART" id="SM00382">
    <property type="entry name" value="AAA"/>
    <property type="match status" value="1"/>
</dbReference>
<dbReference type="Pfam" id="PF02954">
    <property type="entry name" value="HTH_8"/>
    <property type="match status" value="1"/>
</dbReference>
<dbReference type="CDD" id="cd00009">
    <property type="entry name" value="AAA"/>
    <property type="match status" value="1"/>
</dbReference>
<dbReference type="InterPro" id="IPR025944">
    <property type="entry name" value="Sigma_54_int_dom_CS"/>
</dbReference>
<dbReference type="PROSITE" id="PS50045">
    <property type="entry name" value="SIGMA54_INTERACT_4"/>
    <property type="match status" value="1"/>
</dbReference>
<dbReference type="InterPro" id="IPR003593">
    <property type="entry name" value="AAA+_ATPase"/>
</dbReference>
<keyword evidence="1" id="KW-0547">Nucleotide-binding</keyword>
<organism evidence="10">
    <name type="scientific">Geobacter metallireducens</name>
    <dbReference type="NCBI Taxonomy" id="28232"/>
    <lineage>
        <taxon>Bacteria</taxon>
        <taxon>Pseudomonadati</taxon>
        <taxon>Thermodesulfobacteriota</taxon>
        <taxon>Desulfuromonadia</taxon>
        <taxon>Geobacterales</taxon>
        <taxon>Geobacteraceae</taxon>
        <taxon>Geobacter</taxon>
    </lineage>
</organism>
<gene>
    <name evidence="10" type="ORF">ENQ87_11540</name>
</gene>
<dbReference type="FunFam" id="3.40.50.300:FF:000006">
    <property type="entry name" value="DNA-binding transcriptional regulator NtrC"/>
    <property type="match status" value="1"/>
</dbReference>
<dbReference type="PROSITE" id="PS50112">
    <property type="entry name" value="PAS"/>
    <property type="match status" value="1"/>
</dbReference>
<accession>A0A831UDN9</accession>
<dbReference type="SUPFAM" id="SSF52540">
    <property type="entry name" value="P-loop containing nucleoside triphosphate hydrolases"/>
    <property type="match status" value="1"/>
</dbReference>
<dbReference type="InterPro" id="IPR025662">
    <property type="entry name" value="Sigma_54_int_dom_ATP-bd_1"/>
</dbReference>
<dbReference type="GO" id="GO:0043565">
    <property type="term" value="F:sequence-specific DNA binding"/>
    <property type="evidence" value="ECO:0007669"/>
    <property type="project" value="InterPro"/>
</dbReference>
<dbReference type="Pfam" id="PF25601">
    <property type="entry name" value="AAA_lid_14"/>
    <property type="match status" value="1"/>
</dbReference>
<dbReference type="NCBIfam" id="TIGR00229">
    <property type="entry name" value="sensory_box"/>
    <property type="match status" value="1"/>
</dbReference>
<dbReference type="GO" id="GO:0006355">
    <property type="term" value="P:regulation of DNA-templated transcription"/>
    <property type="evidence" value="ECO:0007669"/>
    <property type="project" value="InterPro"/>
</dbReference>
<feature type="domain" description="PAC" evidence="9">
    <location>
        <begin position="83"/>
        <end position="133"/>
    </location>
</feature>
<dbReference type="InterPro" id="IPR002078">
    <property type="entry name" value="Sigma_54_int"/>
</dbReference>
<dbReference type="EMBL" id="DSOV01000050">
    <property type="protein sequence ID" value="HEN42981.1"/>
    <property type="molecule type" value="Genomic_DNA"/>
</dbReference>
<dbReference type="Pfam" id="PF00158">
    <property type="entry name" value="Sigma54_activat"/>
    <property type="match status" value="1"/>
</dbReference>
<dbReference type="SMART" id="SM00091">
    <property type="entry name" value="PAS"/>
    <property type="match status" value="1"/>
</dbReference>
<evidence type="ECO:0000259" key="9">
    <source>
        <dbReference type="PROSITE" id="PS50113"/>
    </source>
</evidence>
<keyword evidence="4" id="KW-0238">DNA-binding</keyword>
<dbReference type="PROSITE" id="PS00688">
    <property type="entry name" value="SIGMA54_INTERACT_3"/>
    <property type="match status" value="1"/>
</dbReference>
<dbReference type="Gene3D" id="3.30.450.20">
    <property type="entry name" value="PAS domain"/>
    <property type="match status" value="1"/>
</dbReference>
<evidence type="ECO:0000313" key="10">
    <source>
        <dbReference type="EMBL" id="HEN42981.1"/>
    </source>
</evidence>
<proteinExistence type="predicted"/>
<evidence type="ECO:0000256" key="6">
    <source>
        <dbReference type="ARBA" id="ARBA00023163"/>
    </source>
</evidence>
<dbReference type="AlphaFoldDB" id="A0A831UDN9"/>
<dbReference type="PROSITE" id="PS00675">
    <property type="entry name" value="SIGMA54_INTERACT_1"/>
    <property type="match status" value="1"/>
</dbReference>
<dbReference type="InterPro" id="IPR027417">
    <property type="entry name" value="P-loop_NTPase"/>
</dbReference>
<name>A0A831UDN9_GEOME</name>
<evidence type="ECO:0000259" key="8">
    <source>
        <dbReference type="PROSITE" id="PS50112"/>
    </source>
</evidence>
<dbReference type="Gene3D" id="3.40.50.300">
    <property type="entry name" value="P-loop containing nucleotide triphosphate hydrolases"/>
    <property type="match status" value="1"/>
</dbReference>
<dbReference type="PANTHER" id="PTHR32071">
    <property type="entry name" value="TRANSCRIPTIONAL REGULATORY PROTEIN"/>
    <property type="match status" value="1"/>
</dbReference>
<dbReference type="InterPro" id="IPR002197">
    <property type="entry name" value="HTH_Fis"/>
</dbReference>
<dbReference type="InterPro" id="IPR013656">
    <property type="entry name" value="PAS_4"/>
</dbReference>
<dbReference type="InterPro" id="IPR025943">
    <property type="entry name" value="Sigma_54_int_dom_ATP-bd_2"/>
</dbReference>
<dbReference type="Gene3D" id="1.10.10.60">
    <property type="entry name" value="Homeodomain-like"/>
    <property type="match status" value="1"/>
</dbReference>
<sequence>MGFEKETMDPAVYRAILASMGEGIVFLDTEDRFAYINAAAEKIRGIRAENYLGRHILSIFGTHSPHTSERVGRMLAALKSGQMPFHIHVIETRGRIFENSYYPIRDKGGAYLGTLMVSRDITEKERLKAENLTLREQVLSEFGCCDLIGSSDVMRPIFQIITAAAAVDSTIMITGESGTGKELVARAIHQHSLRKDHPMIKVNCAALPDTLLESELFGHEKGAFTGAIKERKGKFEQAHGGTIFLDEIAEMPPAAQAKLLRVLQERTVERLGGTREIKVDVRIIAATNRDLRREAEAGRFREDLFYRLNVIPIHLPPLRERREDILPLARQFLNRFAERMHKPVMEIAPEAHKALLEYGYPGNVRELENAIERAVALSLGSTLRLEDLPAEFTAPRPAAPLPSAQPSVAASLAESVHSMERNAIEEALRTTGNRKGEAARLLGISRKTLWEKMKQLGID</sequence>
<keyword evidence="2" id="KW-0067">ATP-binding</keyword>
<keyword evidence="6" id="KW-0804">Transcription</keyword>
<protein>
    <submittedName>
        <fullName evidence="10">PAS domain S-box protein</fullName>
    </submittedName>
</protein>
<dbReference type="Pfam" id="PF08448">
    <property type="entry name" value="PAS_4"/>
    <property type="match status" value="1"/>
</dbReference>
<dbReference type="InterPro" id="IPR035965">
    <property type="entry name" value="PAS-like_dom_sf"/>
</dbReference>
<dbReference type="GO" id="GO:0005524">
    <property type="term" value="F:ATP binding"/>
    <property type="evidence" value="ECO:0007669"/>
    <property type="project" value="UniProtKB-KW"/>
</dbReference>
<evidence type="ECO:0000256" key="3">
    <source>
        <dbReference type="ARBA" id="ARBA00023015"/>
    </source>
</evidence>
<dbReference type="SUPFAM" id="SSF46689">
    <property type="entry name" value="Homeodomain-like"/>
    <property type="match status" value="1"/>
</dbReference>